<evidence type="ECO:0000259" key="4">
    <source>
        <dbReference type="PROSITE" id="PS51161"/>
    </source>
</evidence>
<reference evidence="6" key="1">
    <citation type="submission" date="2017-09" db="EMBL/GenBank/DDBJ databases">
        <title>Depth-based differentiation of microbial function through sediment-hosted aquifers and enrichment of novel symbionts in the deep terrestrial subsurface.</title>
        <authorList>
            <person name="Probst A.J."/>
            <person name="Ladd B."/>
            <person name="Jarett J.K."/>
            <person name="Geller-Mcgrath D.E."/>
            <person name="Sieber C.M.K."/>
            <person name="Emerson J.B."/>
            <person name="Anantharaman K."/>
            <person name="Thomas B.C."/>
            <person name="Malmstrom R."/>
            <person name="Stieglmeier M."/>
            <person name="Klingl A."/>
            <person name="Woyke T."/>
            <person name="Ryan C.M."/>
            <person name="Banfield J.F."/>
        </authorList>
    </citation>
    <scope>NUCLEOTIDE SEQUENCE [LARGE SCALE GENOMIC DNA]</scope>
</reference>
<dbReference type="GO" id="GO:0009307">
    <property type="term" value="P:DNA restriction-modification system"/>
    <property type="evidence" value="ECO:0007669"/>
    <property type="project" value="InterPro"/>
</dbReference>
<dbReference type="EMBL" id="PFEE01000029">
    <property type="protein sequence ID" value="PJE63796.1"/>
    <property type="molecule type" value="Genomic_DNA"/>
</dbReference>
<dbReference type="InterPro" id="IPR011856">
    <property type="entry name" value="tRNA_endonuc-like_dom_sf"/>
</dbReference>
<sequence length="281" mass="32111">MAMQIFMVRKANGTQEPFSEEKLLHSMKASGVASSIQQDALKRVKKHLYNGITTQEIHRSLEVLINQEDPRAVGRFNLKQAIMALGPTGYPFERFVARLLDEYGYTTQVGTVLSGACVTHEVDVYAKKDSREYFVECKYHNLPGTSTDVKVVMYVKARGDDLRDRLLLEKKDPHKFQYEPWIFTNTKFSSDAIAYAACQQIRLTGWNYPQEHSLASMIEEKKQYPITVLSSLGPDHRRTLFENNCVLLSDVTKKGSACERLPLPNATRLELEKEVNYLTHE</sequence>
<feature type="domain" description="ATP-cone" evidence="4">
    <location>
        <begin position="6"/>
        <end position="87"/>
    </location>
</feature>
<evidence type="ECO:0000313" key="6">
    <source>
        <dbReference type="Proteomes" id="UP000231569"/>
    </source>
</evidence>
<dbReference type="Pfam" id="PF04471">
    <property type="entry name" value="Mrr_cat"/>
    <property type="match status" value="1"/>
</dbReference>
<keyword evidence="1 3" id="KW-0547">Nucleotide-binding</keyword>
<dbReference type="Pfam" id="PF03477">
    <property type="entry name" value="ATP-cone"/>
    <property type="match status" value="1"/>
</dbReference>
<dbReference type="GO" id="GO:0004519">
    <property type="term" value="F:endonuclease activity"/>
    <property type="evidence" value="ECO:0007669"/>
    <property type="project" value="InterPro"/>
</dbReference>
<dbReference type="Proteomes" id="UP000231569">
    <property type="component" value="Unassembled WGS sequence"/>
</dbReference>
<dbReference type="GO" id="GO:0003677">
    <property type="term" value="F:DNA binding"/>
    <property type="evidence" value="ECO:0007669"/>
    <property type="project" value="InterPro"/>
</dbReference>
<evidence type="ECO:0000256" key="2">
    <source>
        <dbReference type="ARBA" id="ARBA00022840"/>
    </source>
</evidence>
<dbReference type="InterPro" id="IPR007560">
    <property type="entry name" value="Restrct_endonuc_IV_Mrr"/>
</dbReference>
<dbReference type="CDD" id="cd22308">
    <property type="entry name" value="Af1548-like"/>
    <property type="match status" value="1"/>
</dbReference>
<dbReference type="InterPro" id="IPR005144">
    <property type="entry name" value="ATP-cone_dom"/>
</dbReference>
<dbReference type="GO" id="GO:0005524">
    <property type="term" value="F:ATP binding"/>
    <property type="evidence" value="ECO:0007669"/>
    <property type="project" value="UniProtKB-UniRule"/>
</dbReference>
<dbReference type="PROSITE" id="PS51161">
    <property type="entry name" value="ATP_CONE"/>
    <property type="match status" value="1"/>
</dbReference>
<accession>A0A2M8KV48</accession>
<protein>
    <recommendedName>
        <fullName evidence="4">ATP-cone domain-containing protein</fullName>
    </recommendedName>
</protein>
<evidence type="ECO:0000313" key="5">
    <source>
        <dbReference type="EMBL" id="PJE63796.1"/>
    </source>
</evidence>
<name>A0A2M8KV48_9BACT</name>
<dbReference type="AlphaFoldDB" id="A0A2M8KV48"/>
<comment type="caution">
    <text evidence="5">The sequence shown here is derived from an EMBL/GenBank/DDBJ whole genome shotgun (WGS) entry which is preliminary data.</text>
</comment>
<dbReference type="InterPro" id="IPR011335">
    <property type="entry name" value="Restrct_endonuc-II-like"/>
</dbReference>
<dbReference type="Gene3D" id="3.40.1350.10">
    <property type="match status" value="1"/>
</dbReference>
<gene>
    <name evidence="5" type="ORF">COU89_01320</name>
</gene>
<evidence type="ECO:0000256" key="1">
    <source>
        <dbReference type="ARBA" id="ARBA00022741"/>
    </source>
</evidence>
<dbReference type="SUPFAM" id="SSF52980">
    <property type="entry name" value="Restriction endonuclease-like"/>
    <property type="match status" value="1"/>
</dbReference>
<keyword evidence="2 3" id="KW-0067">ATP-binding</keyword>
<evidence type="ECO:0000256" key="3">
    <source>
        <dbReference type="PROSITE-ProRule" id="PRU00492"/>
    </source>
</evidence>
<proteinExistence type="predicted"/>
<organism evidence="5 6">
    <name type="scientific">Candidatus Roizmanbacteria bacterium CG10_big_fil_rev_8_21_14_0_10_45_7</name>
    <dbReference type="NCBI Taxonomy" id="1974854"/>
    <lineage>
        <taxon>Bacteria</taxon>
        <taxon>Candidatus Roizmaniibacteriota</taxon>
    </lineage>
</organism>